<dbReference type="InterPro" id="IPR045010">
    <property type="entry name" value="MDR_fam"/>
</dbReference>
<dbReference type="GO" id="GO:0016628">
    <property type="term" value="F:oxidoreductase activity, acting on the CH-CH group of donors, NAD or NADP as acceptor"/>
    <property type="evidence" value="ECO:0007669"/>
    <property type="project" value="InterPro"/>
</dbReference>
<keyword evidence="4" id="KW-1185">Reference proteome</keyword>
<reference evidence="3 4" key="1">
    <citation type="submission" date="2018-03" db="EMBL/GenBank/DDBJ databases">
        <title>Genome sequencing of Phreatobacter sp.</title>
        <authorList>
            <person name="Kim S.-J."/>
            <person name="Heo J."/>
            <person name="Kwon S.-W."/>
        </authorList>
    </citation>
    <scope>NUCLEOTIDE SEQUENCE [LARGE SCALE GENOMIC DNA]</scope>
    <source>
        <strain evidence="3 4">S-12</strain>
    </source>
</reference>
<dbReference type="SUPFAM" id="SSF51735">
    <property type="entry name" value="NAD(P)-binding Rossmann-fold domains"/>
    <property type="match status" value="1"/>
</dbReference>
<sequence length="335" mass="36450">MAWKTRAWTLIDRPDGLPKREHFALHDFDDPPLCEAEVRVRNLWLTVGPAMRVRMSAQTRGYLPPFALGRPMEGWAIGEVVASKTQALAEGDLVMHQHGLRDYSQGPAAGFEKLPKPGPPPHHYLNALGSTGYTAYVGLLHIGEPRPGETMFVSGAAGAVGSTAVQIGKALGLTVVGSAGGETKRRLLLDLGADAAIDYRSPGPLTEKLAAAAPQGIDIYIDNVGGEHLDAALAAARPHARFAMSGMISSYNRDQARDVMHHLNRIVTQRIRLQGYLPFADHVEGLGPFREQMWSWIEAGRVRPLQTIWDGLEHVPTVIEELFAGGFTGKPLIRI</sequence>
<evidence type="ECO:0000259" key="2">
    <source>
        <dbReference type="SMART" id="SM00829"/>
    </source>
</evidence>
<dbReference type="OrthoDB" id="9805663at2"/>
<dbReference type="PANTHER" id="PTHR43205">
    <property type="entry name" value="PROSTAGLANDIN REDUCTASE"/>
    <property type="match status" value="1"/>
</dbReference>
<keyword evidence="1" id="KW-0560">Oxidoreductase</keyword>
<dbReference type="InterPro" id="IPR036291">
    <property type="entry name" value="NAD(P)-bd_dom_sf"/>
</dbReference>
<dbReference type="KEGG" id="phr:C6569_03370"/>
<protein>
    <submittedName>
        <fullName evidence="3">NADP-dependent oxidoreductase</fullName>
    </submittedName>
</protein>
<dbReference type="SMART" id="SM00829">
    <property type="entry name" value="PKS_ER"/>
    <property type="match status" value="1"/>
</dbReference>
<organism evidence="3 4">
    <name type="scientific">Phreatobacter cathodiphilus</name>
    <dbReference type="NCBI Taxonomy" id="1868589"/>
    <lineage>
        <taxon>Bacteria</taxon>
        <taxon>Pseudomonadati</taxon>
        <taxon>Pseudomonadota</taxon>
        <taxon>Alphaproteobacteria</taxon>
        <taxon>Hyphomicrobiales</taxon>
        <taxon>Phreatobacteraceae</taxon>
        <taxon>Phreatobacter</taxon>
    </lineage>
</organism>
<dbReference type="FunFam" id="3.40.50.720:FF:000121">
    <property type="entry name" value="Prostaglandin reductase 2"/>
    <property type="match status" value="1"/>
</dbReference>
<dbReference type="InterPro" id="IPR011032">
    <property type="entry name" value="GroES-like_sf"/>
</dbReference>
<dbReference type="Proteomes" id="UP000237889">
    <property type="component" value="Chromosome"/>
</dbReference>
<evidence type="ECO:0000256" key="1">
    <source>
        <dbReference type="ARBA" id="ARBA00023002"/>
    </source>
</evidence>
<dbReference type="InterPro" id="IPR013149">
    <property type="entry name" value="ADH-like_C"/>
</dbReference>
<dbReference type="Gene3D" id="3.40.50.720">
    <property type="entry name" value="NAD(P)-binding Rossmann-like Domain"/>
    <property type="match status" value="1"/>
</dbReference>
<dbReference type="Gene3D" id="3.90.180.10">
    <property type="entry name" value="Medium-chain alcohol dehydrogenases, catalytic domain"/>
    <property type="match status" value="1"/>
</dbReference>
<dbReference type="Pfam" id="PF00107">
    <property type="entry name" value="ADH_zinc_N"/>
    <property type="match status" value="1"/>
</dbReference>
<name>A0A2S0N8C1_9HYPH</name>
<dbReference type="RefSeq" id="WP_106747511.1">
    <property type="nucleotide sequence ID" value="NZ_CP027668.1"/>
</dbReference>
<feature type="domain" description="Enoyl reductase (ER)" evidence="2">
    <location>
        <begin position="16"/>
        <end position="333"/>
    </location>
</feature>
<dbReference type="AlphaFoldDB" id="A0A2S0N8C1"/>
<dbReference type="CDD" id="cd05288">
    <property type="entry name" value="PGDH"/>
    <property type="match status" value="1"/>
</dbReference>
<dbReference type="InterPro" id="IPR041694">
    <property type="entry name" value="ADH_N_2"/>
</dbReference>
<dbReference type="PANTHER" id="PTHR43205:SF7">
    <property type="entry name" value="PROSTAGLANDIN REDUCTASE 1"/>
    <property type="match status" value="1"/>
</dbReference>
<evidence type="ECO:0000313" key="3">
    <source>
        <dbReference type="EMBL" id="AVO44181.1"/>
    </source>
</evidence>
<evidence type="ECO:0000313" key="4">
    <source>
        <dbReference type="Proteomes" id="UP000237889"/>
    </source>
</evidence>
<dbReference type="InterPro" id="IPR020843">
    <property type="entry name" value="ER"/>
</dbReference>
<dbReference type="Pfam" id="PF16884">
    <property type="entry name" value="ADH_N_2"/>
    <property type="match status" value="1"/>
</dbReference>
<dbReference type="EMBL" id="CP027668">
    <property type="protein sequence ID" value="AVO44181.1"/>
    <property type="molecule type" value="Genomic_DNA"/>
</dbReference>
<dbReference type="SUPFAM" id="SSF50129">
    <property type="entry name" value="GroES-like"/>
    <property type="match status" value="1"/>
</dbReference>
<proteinExistence type="predicted"/>
<gene>
    <name evidence="3" type="ORF">C6569_03370</name>
</gene>
<accession>A0A2S0N8C1</accession>